<dbReference type="EMBL" id="JANQDX010000019">
    <property type="protein sequence ID" value="KAL0904218.1"/>
    <property type="molecule type" value="Genomic_DNA"/>
</dbReference>
<sequence>MDPSDILNQTLALCELKFKLKSKSPYFCLSFAVQAQGFELKNYTFVMVAATAMNKMTQVGQGRVMAIASKSLACVRIGKEQEGIRHRAAIEVLSRSISRDLGEAMRVQELQRDFGRDSWIRRVRGTLYLQQFGELRELKGSFN</sequence>
<evidence type="ECO:0000313" key="1">
    <source>
        <dbReference type="EMBL" id="KAL0904218.1"/>
    </source>
</evidence>
<accession>A0ABD0TX39</accession>
<name>A0ABD0TX39_DENTH</name>
<organism evidence="1 2">
    <name type="scientific">Dendrobium thyrsiflorum</name>
    <name type="common">Pinecone-like raceme dendrobium</name>
    <name type="synonym">Orchid</name>
    <dbReference type="NCBI Taxonomy" id="117978"/>
    <lineage>
        <taxon>Eukaryota</taxon>
        <taxon>Viridiplantae</taxon>
        <taxon>Streptophyta</taxon>
        <taxon>Embryophyta</taxon>
        <taxon>Tracheophyta</taxon>
        <taxon>Spermatophyta</taxon>
        <taxon>Magnoliopsida</taxon>
        <taxon>Liliopsida</taxon>
        <taxon>Asparagales</taxon>
        <taxon>Orchidaceae</taxon>
        <taxon>Epidendroideae</taxon>
        <taxon>Malaxideae</taxon>
        <taxon>Dendrobiinae</taxon>
        <taxon>Dendrobium</taxon>
    </lineage>
</organism>
<dbReference type="AlphaFoldDB" id="A0ABD0TX39"/>
<gene>
    <name evidence="1" type="ORF">M5K25_026298</name>
</gene>
<protein>
    <submittedName>
        <fullName evidence="1">Uncharacterized protein</fullName>
    </submittedName>
</protein>
<dbReference type="Proteomes" id="UP001552299">
    <property type="component" value="Unassembled WGS sequence"/>
</dbReference>
<proteinExistence type="predicted"/>
<reference evidence="1 2" key="1">
    <citation type="journal article" date="2024" name="Plant Biotechnol. J.">
        <title>Dendrobium thyrsiflorum genome and its molecular insights into genes involved in important horticultural traits.</title>
        <authorList>
            <person name="Chen B."/>
            <person name="Wang J.Y."/>
            <person name="Zheng P.J."/>
            <person name="Li K.L."/>
            <person name="Liang Y.M."/>
            <person name="Chen X.F."/>
            <person name="Zhang C."/>
            <person name="Zhao X."/>
            <person name="He X."/>
            <person name="Zhang G.Q."/>
            <person name="Liu Z.J."/>
            <person name="Xu Q."/>
        </authorList>
    </citation>
    <scope>NUCLEOTIDE SEQUENCE [LARGE SCALE GENOMIC DNA]</scope>
    <source>
        <strain evidence="1">GZMU011</strain>
    </source>
</reference>
<evidence type="ECO:0000313" key="2">
    <source>
        <dbReference type="Proteomes" id="UP001552299"/>
    </source>
</evidence>
<comment type="caution">
    <text evidence="1">The sequence shown here is derived from an EMBL/GenBank/DDBJ whole genome shotgun (WGS) entry which is preliminary data.</text>
</comment>
<keyword evidence="2" id="KW-1185">Reference proteome</keyword>